<dbReference type="SUPFAM" id="SSF103473">
    <property type="entry name" value="MFS general substrate transporter"/>
    <property type="match status" value="1"/>
</dbReference>
<keyword evidence="1" id="KW-0472">Membrane</keyword>
<name>A0A4Y2UVQ8_ARAVE</name>
<proteinExistence type="predicted"/>
<sequence>MQRTGPDSRRSWMVVLYCSLISMLLYGVVRLSGIMFVSSMERFQVDRESASMPYTLCDFLQAMAGPVTGFLSLKFGARQVIMLGSFIAAVGTGTCFFAENIGTVTVLWGIVFGKLPFFLLQSELFNRNISLSFMNKTNKFPFGQITKCTFSIVQ</sequence>
<evidence type="ECO:0000256" key="1">
    <source>
        <dbReference type="SAM" id="Phobius"/>
    </source>
</evidence>
<keyword evidence="3" id="KW-1185">Reference proteome</keyword>
<dbReference type="Gene3D" id="1.20.1250.20">
    <property type="entry name" value="MFS general substrate transporter like domains"/>
    <property type="match status" value="1"/>
</dbReference>
<dbReference type="PANTHER" id="PTHR11360">
    <property type="entry name" value="MONOCARBOXYLATE TRANSPORTER"/>
    <property type="match status" value="1"/>
</dbReference>
<protein>
    <recommendedName>
        <fullName evidence="4">Major facilitator superfamily (MFS) profile domain-containing protein</fullName>
    </recommendedName>
</protein>
<feature type="transmembrane region" description="Helical" evidence="1">
    <location>
        <begin position="105"/>
        <end position="125"/>
    </location>
</feature>
<evidence type="ECO:0008006" key="4">
    <source>
        <dbReference type="Google" id="ProtNLM"/>
    </source>
</evidence>
<dbReference type="InterPro" id="IPR050327">
    <property type="entry name" value="Proton-linked_MCT"/>
</dbReference>
<dbReference type="OrthoDB" id="6420312at2759"/>
<organism evidence="2 3">
    <name type="scientific">Araneus ventricosus</name>
    <name type="common">Orbweaver spider</name>
    <name type="synonym">Epeira ventricosa</name>
    <dbReference type="NCBI Taxonomy" id="182803"/>
    <lineage>
        <taxon>Eukaryota</taxon>
        <taxon>Metazoa</taxon>
        <taxon>Ecdysozoa</taxon>
        <taxon>Arthropoda</taxon>
        <taxon>Chelicerata</taxon>
        <taxon>Arachnida</taxon>
        <taxon>Araneae</taxon>
        <taxon>Araneomorphae</taxon>
        <taxon>Entelegynae</taxon>
        <taxon>Araneoidea</taxon>
        <taxon>Araneidae</taxon>
        <taxon>Araneus</taxon>
    </lineage>
</organism>
<accession>A0A4Y2UVQ8</accession>
<dbReference type="InterPro" id="IPR036259">
    <property type="entry name" value="MFS_trans_sf"/>
</dbReference>
<dbReference type="Proteomes" id="UP000499080">
    <property type="component" value="Unassembled WGS sequence"/>
</dbReference>
<evidence type="ECO:0000313" key="3">
    <source>
        <dbReference type="Proteomes" id="UP000499080"/>
    </source>
</evidence>
<comment type="caution">
    <text evidence="2">The sequence shown here is derived from an EMBL/GenBank/DDBJ whole genome shotgun (WGS) entry which is preliminary data.</text>
</comment>
<dbReference type="GO" id="GO:0008028">
    <property type="term" value="F:monocarboxylic acid transmembrane transporter activity"/>
    <property type="evidence" value="ECO:0007669"/>
    <property type="project" value="TreeGrafter"/>
</dbReference>
<reference evidence="2 3" key="1">
    <citation type="journal article" date="2019" name="Sci. Rep.">
        <title>Orb-weaving spider Araneus ventricosus genome elucidates the spidroin gene catalogue.</title>
        <authorList>
            <person name="Kono N."/>
            <person name="Nakamura H."/>
            <person name="Ohtoshi R."/>
            <person name="Moran D.A.P."/>
            <person name="Shinohara A."/>
            <person name="Yoshida Y."/>
            <person name="Fujiwara M."/>
            <person name="Mori M."/>
            <person name="Tomita M."/>
            <person name="Arakawa K."/>
        </authorList>
    </citation>
    <scope>NUCLEOTIDE SEQUENCE [LARGE SCALE GENOMIC DNA]</scope>
</reference>
<keyword evidence="1" id="KW-0812">Transmembrane</keyword>
<dbReference type="AlphaFoldDB" id="A0A4Y2UVQ8"/>
<feature type="transmembrane region" description="Helical" evidence="1">
    <location>
        <begin position="12"/>
        <end position="32"/>
    </location>
</feature>
<feature type="transmembrane region" description="Helical" evidence="1">
    <location>
        <begin position="80"/>
        <end position="99"/>
    </location>
</feature>
<evidence type="ECO:0000313" key="2">
    <source>
        <dbReference type="EMBL" id="GBO15776.1"/>
    </source>
</evidence>
<dbReference type="PANTHER" id="PTHR11360:SF303">
    <property type="entry name" value="MAJOR FACILITATOR SUPERFAMILY (MFS) PROFILE DOMAIN-CONTAINING PROTEIN"/>
    <property type="match status" value="1"/>
</dbReference>
<keyword evidence="1" id="KW-1133">Transmembrane helix</keyword>
<gene>
    <name evidence="2" type="ORF">AVEN_188071_1</name>
</gene>
<dbReference type="EMBL" id="BGPR01039749">
    <property type="protein sequence ID" value="GBO15776.1"/>
    <property type="molecule type" value="Genomic_DNA"/>
</dbReference>